<feature type="domain" description="DUF8107" evidence="2">
    <location>
        <begin position="2"/>
        <end position="57"/>
    </location>
</feature>
<reference evidence="3" key="1">
    <citation type="submission" date="2021-06" db="EMBL/GenBank/DDBJ databases">
        <title>New haloarchaea isolates fom saline soil.</title>
        <authorList>
            <person name="Duran-Viseras A."/>
            <person name="Sanchez-Porro C.S."/>
            <person name="Ventosa A."/>
        </authorList>
    </citation>
    <scope>NUCLEOTIDE SEQUENCE</scope>
    <source>
        <strain evidence="3">JCM 18369</strain>
    </source>
</reference>
<dbReference type="InterPro" id="IPR058420">
    <property type="entry name" value="DUF8107"/>
</dbReference>
<accession>A0AA41G2I4</accession>
<dbReference type="EMBL" id="JAHQXE010000003">
    <property type="protein sequence ID" value="MBV0902223.1"/>
    <property type="molecule type" value="Genomic_DNA"/>
</dbReference>
<evidence type="ECO:0000259" key="2">
    <source>
        <dbReference type="Pfam" id="PF26409"/>
    </source>
</evidence>
<keyword evidence="1" id="KW-0472">Membrane</keyword>
<dbReference type="Proteomes" id="UP001166304">
    <property type="component" value="Unassembled WGS sequence"/>
</dbReference>
<dbReference type="Pfam" id="PF26409">
    <property type="entry name" value="DUF8107"/>
    <property type="match status" value="1"/>
</dbReference>
<evidence type="ECO:0000313" key="4">
    <source>
        <dbReference type="Proteomes" id="UP001166304"/>
    </source>
</evidence>
<feature type="transmembrane region" description="Helical" evidence="1">
    <location>
        <begin position="41"/>
        <end position="58"/>
    </location>
</feature>
<dbReference type="AlphaFoldDB" id="A0AA41G2I4"/>
<feature type="transmembrane region" description="Helical" evidence="1">
    <location>
        <begin position="12"/>
        <end position="35"/>
    </location>
</feature>
<keyword evidence="4" id="KW-1185">Reference proteome</keyword>
<evidence type="ECO:0000256" key="1">
    <source>
        <dbReference type="SAM" id="Phobius"/>
    </source>
</evidence>
<name>A0AA41G2I4_9EURY</name>
<organism evidence="3 4">
    <name type="scientific">Haloarcula salina</name>
    <dbReference type="NCBI Taxonomy" id="1429914"/>
    <lineage>
        <taxon>Archaea</taxon>
        <taxon>Methanobacteriati</taxon>
        <taxon>Methanobacteriota</taxon>
        <taxon>Stenosarchaea group</taxon>
        <taxon>Halobacteria</taxon>
        <taxon>Halobacteriales</taxon>
        <taxon>Haloarculaceae</taxon>
        <taxon>Haloarcula</taxon>
    </lineage>
</organism>
<proteinExistence type="predicted"/>
<keyword evidence="1" id="KW-0812">Transmembrane</keyword>
<dbReference type="RefSeq" id="WP_162413597.1">
    <property type="nucleotide sequence ID" value="NZ_JAHQXE010000003.1"/>
</dbReference>
<sequence length="59" mass="6281">MASDGDIRVLLALDLLLSLAFSAVALWGLSFFGLVQNTTTNLALATLVVATLTYLLVLR</sequence>
<keyword evidence="1" id="KW-1133">Transmembrane helix</keyword>
<comment type="caution">
    <text evidence="3">The sequence shown here is derived from an EMBL/GenBank/DDBJ whole genome shotgun (WGS) entry which is preliminary data.</text>
</comment>
<protein>
    <recommendedName>
        <fullName evidence="2">DUF8107 domain-containing protein</fullName>
    </recommendedName>
</protein>
<gene>
    <name evidence="3" type="ORF">KTS37_10530</name>
</gene>
<evidence type="ECO:0000313" key="3">
    <source>
        <dbReference type="EMBL" id="MBV0902223.1"/>
    </source>
</evidence>